<dbReference type="InterPro" id="IPR000015">
    <property type="entry name" value="Fimb_usher"/>
</dbReference>
<evidence type="ECO:0000256" key="11">
    <source>
        <dbReference type="SAM" id="SignalP"/>
    </source>
</evidence>
<dbReference type="PANTHER" id="PTHR30451">
    <property type="entry name" value="OUTER MEMBRANE USHER PROTEIN"/>
    <property type="match status" value="1"/>
</dbReference>
<comment type="caution">
    <text evidence="13">The sequence shown here is derived from an EMBL/GenBank/DDBJ whole genome shotgun (WGS) entry which is preliminary data.</text>
</comment>
<dbReference type="InterPro" id="IPR043142">
    <property type="entry name" value="PapC-like_C_sf"/>
</dbReference>
<proteinExistence type="inferred from homology"/>
<evidence type="ECO:0000259" key="12">
    <source>
        <dbReference type="Pfam" id="PF13954"/>
    </source>
</evidence>
<keyword evidence="4" id="KW-1134">Transmembrane beta strand</keyword>
<keyword evidence="7 11" id="KW-0732">Signal</keyword>
<protein>
    <submittedName>
        <fullName evidence="13">Outer membrane usher protein</fullName>
    </submittedName>
</protein>
<evidence type="ECO:0000256" key="6">
    <source>
        <dbReference type="ARBA" id="ARBA00022692"/>
    </source>
</evidence>
<dbReference type="InterPro" id="IPR018030">
    <property type="entry name" value="Fimbrial_membr_usher_CS"/>
</dbReference>
<evidence type="ECO:0000313" key="13">
    <source>
        <dbReference type="EMBL" id="SER31886.1"/>
    </source>
</evidence>
<feature type="domain" description="PapC N-terminal" evidence="12">
    <location>
        <begin position="36"/>
        <end position="186"/>
    </location>
</feature>
<gene>
    <name evidence="13" type="ORF">SAMN05216600_12242</name>
</gene>
<feature type="signal peptide" evidence="11">
    <location>
        <begin position="1"/>
        <end position="33"/>
    </location>
</feature>
<dbReference type="SUPFAM" id="SSF141729">
    <property type="entry name" value="FimD N-terminal domain-like"/>
    <property type="match status" value="1"/>
</dbReference>
<dbReference type="Gene3D" id="2.60.40.3110">
    <property type="match status" value="1"/>
</dbReference>
<evidence type="ECO:0000256" key="2">
    <source>
        <dbReference type="ARBA" id="ARBA00008064"/>
    </source>
</evidence>
<evidence type="ECO:0000313" key="14">
    <source>
        <dbReference type="Proteomes" id="UP000198512"/>
    </source>
</evidence>
<organism evidence="13 14">
    <name type="scientific">Pseudomonas cuatrocienegasensis</name>
    <dbReference type="NCBI Taxonomy" id="543360"/>
    <lineage>
        <taxon>Bacteria</taxon>
        <taxon>Pseudomonadati</taxon>
        <taxon>Pseudomonadota</taxon>
        <taxon>Gammaproteobacteria</taxon>
        <taxon>Pseudomonadales</taxon>
        <taxon>Pseudomonadaceae</taxon>
        <taxon>Pseudomonas</taxon>
    </lineage>
</organism>
<dbReference type="PANTHER" id="PTHR30451:SF21">
    <property type="entry name" value="FIMBRIAL USHER DOMAIN-CONTAINING PROTEIN YDET-RELATED"/>
    <property type="match status" value="1"/>
</dbReference>
<evidence type="ECO:0000256" key="10">
    <source>
        <dbReference type="RuleBase" id="RU003884"/>
    </source>
</evidence>
<dbReference type="Pfam" id="PF13954">
    <property type="entry name" value="PapC_N"/>
    <property type="match status" value="1"/>
</dbReference>
<accession>A0ABY1BPJ7</accession>
<evidence type="ECO:0000256" key="5">
    <source>
        <dbReference type="ARBA" id="ARBA00022558"/>
    </source>
</evidence>
<dbReference type="Gene3D" id="3.10.20.410">
    <property type="match status" value="1"/>
</dbReference>
<evidence type="ECO:0000256" key="8">
    <source>
        <dbReference type="ARBA" id="ARBA00023136"/>
    </source>
</evidence>
<sequence>MSRSSLLMRRRAVKAFGCPLAAVLALHLAPVQAAYEFDASFLEIGGGQSSAAVKQQVSAMSEGQLPGIYRVDILLNQRSLEPRDLRFIRATGTGEQSATGLFPCLDAEFFRSQGVTEEALQNRNDADATCLAFDQGLAGVVYDYDFNRQVLSIEIPQAYLGSIPFEVRRRQWSDGEQVAFTNYSFSGSTAQSDSGRRENQFGSLRSGVNAGAWRLRNFSTWQKDTDQTGRWESLETYAQRDLGNMMAIATLGDSTTEGDLFDAIPYRGLGIATDLDMLPDQARDFAPVVRGIANGRSRVTIRQRGYVIYEQWVPSGPFALTDLSPTASNGDIEVTVEGPDGQRQVYTQSFSSVPYMLREGQQSYSVFAGHYRPAPTAVLQDTPAFIQASLRRGLSGGTTLFGGSVLSDQYTAGLVGFAHDFAGFGAISLDLTLARSDAMGPAKTSASGQSLRFRYAKSLAATDTNFSLIGYRYSTGGYYSFNEALNSRSAEQSLGTYRSGHMKSNFTANLSQQLGSYGGMYANVTKTDYWSRTKADTSIQLGYTFSAGSIAYSLGLGLNKGAASDERTLSLSLSMPLGGTRNQRVTASANQSARGMASRTATLSGNAFADNTLAYSAGVSQQVNGDERQAGGTFAARYEASSATLHGAYNETASNRQLDMGIEGSLVAYDHNLMFSQPLGETNVIVATPGAAGVAISNKPGVRTNANGYTVVPQALPYRKNRVSLDTQSMPADVDIAEPVREVTPNRGAFVLADFDTRRGKRILFRILDADGEAAPFAANAELYAPDGRSLGSTLVADRGRVFMSGVPLESRLSISVGGQPWCSRDLTLQEDAPAEGGITQLNIQCERTADGSGAKDS</sequence>
<keyword evidence="3 10" id="KW-0813">Transport</keyword>
<dbReference type="Proteomes" id="UP000198512">
    <property type="component" value="Unassembled WGS sequence"/>
</dbReference>
<evidence type="ECO:0000256" key="4">
    <source>
        <dbReference type="ARBA" id="ARBA00022452"/>
    </source>
</evidence>
<dbReference type="InterPro" id="IPR042186">
    <property type="entry name" value="FimD_plug_dom"/>
</dbReference>
<dbReference type="EMBL" id="FOFP01000022">
    <property type="protein sequence ID" value="SER31886.1"/>
    <property type="molecule type" value="Genomic_DNA"/>
</dbReference>
<dbReference type="Gene3D" id="2.60.40.2610">
    <property type="entry name" value="Outer membrane usher protein FimD, plug domain"/>
    <property type="match status" value="1"/>
</dbReference>
<dbReference type="Gene3D" id="2.60.40.2070">
    <property type="match status" value="1"/>
</dbReference>
<evidence type="ECO:0000256" key="1">
    <source>
        <dbReference type="ARBA" id="ARBA00004571"/>
    </source>
</evidence>
<comment type="similarity">
    <text evidence="2 10">Belongs to the fimbrial export usher family.</text>
</comment>
<dbReference type="InterPro" id="IPR037224">
    <property type="entry name" value="PapC_N_sf"/>
</dbReference>
<name>A0ABY1BPJ7_9PSED</name>
<dbReference type="PROSITE" id="PS01151">
    <property type="entry name" value="FIMBRIAL_USHER"/>
    <property type="match status" value="1"/>
</dbReference>
<evidence type="ECO:0000256" key="7">
    <source>
        <dbReference type="ARBA" id="ARBA00022729"/>
    </source>
</evidence>
<reference evidence="13 14" key="1">
    <citation type="submission" date="2016-10" db="EMBL/GenBank/DDBJ databases">
        <authorList>
            <person name="Varghese N."/>
            <person name="Submissions S."/>
        </authorList>
    </citation>
    <scope>NUCLEOTIDE SEQUENCE [LARGE SCALE GENOMIC DNA]</scope>
    <source>
        <strain evidence="13 14">CIP 109853</strain>
    </source>
</reference>
<feature type="chain" id="PRO_5047546868" evidence="11">
    <location>
        <begin position="34"/>
        <end position="858"/>
    </location>
</feature>
<keyword evidence="14" id="KW-1185">Reference proteome</keyword>
<evidence type="ECO:0000256" key="9">
    <source>
        <dbReference type="ARBA" id="ARBA00023237"/>
    </source>
</evidence>
<keyword evidence="6 10" id="KW-0812">Transmembrane</keyword>
<keyword evidence="9 10" id="KW-0998">Cell outer membrane</keyword>
<comment type="subcellular location">
    <subcellularLocation>
        <location evidence="1 10">Cell outer membrane</location>
        <topology evidence="1 10">Multi-pass membrane protein</topology>
    </subcellularLocation>
</comment>
<keyword evidence="5 10" id="KW-1029">Fimbrium biogenesis</keyword>
<dbReference type="InterPro" id="IPR025885">
    <property type="entry name" value="PapC_N"/>
</dbReference>
<dbReference type="RefSeq" id="WP_069520185.1">
    <property type="nucleotide sequence ID" value="NZ_FOFP01000022.1"/>
</dbReference>
<evidence type="ECO:0000256" key="3">
    <source>
        <dbReference type="ARBA" id="ARBA00022448"/>
    </source>
</evidence>
<dbReference type="Pfam" id="PF00577">
    <property type="entry name" value="Usher"/>
    <property type="match status" value="1"/>
</dbReference>
<keyword evidence="8 10" id="KW-0472">Membrane</keyword>